<dbReference type="GO" id="GO:0006508">
    <property type="term" value="P:proteolysis"/>
    <property type="evidence" value="ECO:0007669"/>
    <property type="project" value="UniProtKB-KW"/>
</dbReference>
<evidence type="ECO:0000313" key="6">
    <source>
        <dbReference type="Proteomes" id="UP000007887"/>
    </source>
</evidence>
<dbReference type="Pfam" id="PF04586">
    <property type="entry name" value="Peptidase_S78"/>
    <property type="match status" value="1"/>
</dbReference>
<sequence length="190" mass="21741">MDKSEYRSTSASSIESADKKLTVHGYAAVFNSPSVAMPAAAYDYEILEQTAFDHCDMSRCVFRYNHDDSHELLARTSNNTLQLSVDEKGLKVVAEFADTQAGNDLYKLIQRRDVSAMSFGFIVRKDYIEHRVRHITDIARLIDVSAVDDPAYQSTSIDVVQRSIKAAEEAERRQWKDETLRQRMYIQSLY</sequence>
<proteinExistence type="predicted"/>
<evidence type="ECO:0000259" key="4">
    <source>
        <dbReference type="Pfam" id="PF04586"/>
    </source>
</evidence>
<dbReference type="KEGG" id="sri:SELR_pSRC500220"/>
<name>I0GWQ9_SELRL</name>
<keyword evidence="5" id="KW-0614">Plasmid</keyword>
<evidence type="ECO:0000256" key="3">
    <source>
        <dbReference type="ARBA" id="ARBA00022801"/>
    </source>
</evidence>
<keyword evidence="1" id="KW-1188">Viral release from host cell</keyword>
<keyword evidence="2 5" id="KW-0645">Protease</keyword>
<dbReference type="InterPro" id="IPR054613">
    <property type="entry name" value="Peptidase_S78_dom"/>
</dbReference>
<dbReference type="EMBL" id="AP012301">
    <property type="protein sequence ID" value="BAL85196.1"/>
    <property type="molecule type" value="Genomic_DNA"/>
</dbReference>
<gene>
    <name evidence="5" type="ordered locus">SELR_pSRC500220</name>
</gene>
<feature type="domain" description="Prohead serine protease" evidence="4">
    <location>
        <begin position="13"/>
        <end position="168"/>
    </location>
</feature>
<dbReference type="GO" id="GO:0008233">
    <property type="term" value="F:peptidase activity"/>
    <property type="evidence" value="ECO:0007669"/>
    <property type="project" value="UniProtKB-KW"/>
</dbReference>
<dbReference type="RefSeq" id="WP_014426214.1">
    <property type="nucleotide sequence ID" value="NC_017074.1"/>
</dbReference>
<accession>I0GWQ9</accession>
<evidence type="ECO:0000256" key="1">
    <source>
        <dbReference type="ARBA" id="ARBA00022612"/>
    </source>
</evidence>
<geneLocation type="plasmid" evidence="5 6">
    <name>pSRC5</name>
</geneLocation>
<dbReference type="Proteomes" id="UP000007887">
    <property type="component" value="Plasmid pSRC5"/>
</dbReference>
<dbReference type="PATRIC" id="fig|927704.6.peg.3539"/>
<dbReference type="NCBIfam" id="TIGR01543">
    <property type="entry name" value="proheadase_HK97"/>
    <property type="match status" value="1"/>
</dbReference>
<evidence type="ECO:0000256" key="2">
    <source>
        <dbReference type="ARBA" id="ARBA00022670"/>
    </source>
</evidence>
<dbReference type="OrthoDB" id="64791at2"/>
<dbReference type="HOGENOM" id="CLU_097078_3_1_9"/>
<protein>
    <submittedName>
        <fullName evidence="5">Putative phage prohead protease</fullName>
    </submittedName>
</protein>
<evidence type="ECO:0000313" key="5">
    <source>
        <dbReference type="EMBL" id="BAL85196.1"/>
    </source>
</evidence>
<keyword evidence="3" id="KW-0378">Hydrolase</keyword>
<dbReference type="InterPro" id="IPR006433">
    <property type="entry name" value="Prohead_protease"/>
</dbReference>
<dbReference type="AlphaFoldDB" id="I0GWQ9"/>
<organism evidence="5 6">
    <name type="scientific">Selenomonas ruminantium subsp. lactilytica (strain NBRC 103574 / TAM6421)</name>
    <dbReference type="NCBI Taxonomy" id="927704"/>
    <lineage>
        <taxon>Bacteria</taxon>
        <taxon>Bacillati</taxon>
        <taxon>Bacillota</taxon>
        <taxon>Negativicutes</taxon>
        <taxon>Selenomonadales</taxon>
        <taxon>Selenomonadaceae</taxon>
        <taxon>Selenomonas</taxon>
    </lineage>
</organism>
<reference evidence="5 6" key="1">
    <citation type="submission" date="2011-10" db="EMBL/GenBank/DDBJ databases">
        <title>Whole genome sequence of Selenomonas ruminantium subsp. lactilytica TAM6421.</title>
        <authorList>
            <person name="Oguchi A."/>
            <person name="Ankai A."/>
            <person name="Kaneko J."/>
            <person name="Yamada-Narita S."/>
            <person name="Fukui S."/>
            <person name="Takahashi M."/>
            <person name="Onodera T."/>
            <person name="Kojima S."/>
            <person name="Fushimi T."/>
            <person name="Abe N."/>
            <person name="Kamio Y."/>
            <person name="Yamazaki S."/>
            <person name="Fujita N."/>
        </authorList>
    </citation>
    <scope>NUCLEOTIDE SEQUENCE [LARGE SCALE GENOMIC DNA]</scope>
    <source>
        <strain evidence="6">NBRC 103574 / TAM6421</strain>
        <plasmid evidence="5 6">pSRC5</plasmid>
    </source>
</reference>